<reference evidence="3 4" key="1">
    <citation type="submission" date="2017-06" db="EMBL/GenBank/DDBJ databases">
        <title>Ant-infecting Ophiocordyceps genomes reveal a high diversity of potential behavioral manipulation genes and a possible major role for enterotoxins.</title>
        <authorList>
            <person name="De Bekker C."/>
            <person name="Evans H.C."/>
            <person name="Brachmann A."/>
            <person name="Hughes D.P."/>
        </authorList>
    </citation>
    <scope>NUCLEOTIDE SEQUENCE [LARGE SCALE GENOMIC DNA]</scope>
    <source>
        <strain evidence="3 4">Map64</strain>
    </source>
</reference>
<protein>
    <submittedName>
        <fullName evidence="3">Uncharacterized protein</fullName>
    </submittedName>
</protein>
<comment type="caution">
    <text evidence="3">The sequence shown here is derived from an EMBL/GenBank/DDBJ whole genome shotgun (WGS) entry which is preliminary data.</text>
</comment>
<feature type="compositionally biased region" description="Basic residues" evidence="2">
    <location>
        <begin position="54"/>
        <end position="63"/>
    </location>
</feature>
<keyword evidence="4" id="KW-1185">Reference proteome</keyword>
<feature type="region of interest" description="Disordered" evidence="2">
    <location>
        <begin position="1"/>
        <end position="92"/>
    </location>
</feature>
<feature type="compositionally biased region" description="Low complexity" evidence="2">
    <location>
        <begin position="7"/>
        <end position="50"/>
    </location>
</feature>
<evidence type="ECO:0000256" key="2">
    <source>
        <dbReference type="SAM" id="MobiDB-lite"/>
    </source>
</evidence>
<accession>A0A2C5YEX7</accession>
<feature type="coiled-coil region" evidence="1">
    <location>
        <begin position="686"/>
        <end position="713"/>
    </location>
</feature>
<organism evidence="3 4">
    <name type="scientific">Ophiocordyceps australis</name>
    <dbReference type="NCBI Taxonomy" id="1399860"/>
    <lineage>
        <taxon>Eukaryota</taxon>
        <taxon>Fungi</taxon>
        <taxon>Dikarya</taxon>
        <taxon>Ascomycota</taxon>
        <taxon>Pezizomycotina</taxon>
        <taxon>Sordariomycetes</taxon>
        <taxon>Hypocreomycetidae</taxon>
        <taxon>Hypocreales</taxon>
        <taxon>Ophiocordycipitaceae</taxon>
        <taxon>Ophiocordyceps</taxon>
    </lineage>
</organism>
<gene>
    <name evidence="3" type="ORF">CDD81_2314</name>
</gene>
<dbReference type="AlphaFoldDB" id="A0A2C5YEX7"/>
<dbReference type="Proteomes" id="UP000226192">
    <property type="component" value="Unassembled WGS sequence"/>
</dbReference>
<feature type="compositionally biased region" description="Polar residues" evidence="2">
    <location>
        <begin position="539"/>
        <end position="548"/>
    </location>
</feature>
<sequence>MWSLLRTSSSSHTGSDTSFNIGSSTSASSRSSTSTAITSPISAKTTTSPPFRRSGIRKQRLSRIRGGNRDRSGTTWIDDSDSDGSLSPLCTPSGAPCRFEIRRGKVVPQLSNADVILPSEQDDDIATPLPRLLPASASQRFSQQQWAQGRPSGWRPASSIYANSDQDDSSDSEDEHSPRGLVSADMYALSEEEISPPSSPDSATLQHARIVENVSPLDDGFAWPGSQGHKEPEAAPKETYHVLLKDDSGPQAEPFATRRHQVTQHDAAAQKRMRRAKSEVPRMPSRFLLDERPLPDLPPLPNLALADVAAFKKPLISASGPAAHLERPKPATATTPSKLSKTKQKGKDGAAAAKPLVISSAALSPTRRATIVPAPSIVQRMRLAGRSKPSPTMVQALGEDKKSASAVRPRPVTSGPGLLKPHISETAKTGATSTRAQKHTTLALVATPSHGHARMRPTRALSYANPSNLPPSPPPPMPPLPTPLSNLPWSLPPQASKVTRRKPPSYINTTIAAASSKARHSRAQHGGASKQAHWPPPSSRRSIATPSLSVGAPPHSVLGDHPPVPPLPPQSIFSMDLRRQTMAQDGHRPKLDHDAIARKPSRPSAPHYARHRSTATQSSVDSTFSSSSLLSVSKPLPLAPPELSTIKDPVAQLDVKMQVLAHRRVNLTRSIKQMTELMPSDSLLANDNVLRRREAEKIKVEALKEELAEVQRQEYDLGMKAHRARKRIERDSEYEQPTLWVRKVTG</sequence>
<feature type="compositionally biased region" description="Polar residues" evidence="2">
    <location>
        <begin position="137"/>
        <end position="147"/>
    </location>
</feature>
<name>A0A2C5YEX7_9HYPO</name>
<feature type="compositionally biased region" description="Low complexity" evidence="2">
    <location>
        <begin position="483"/>
        <end position="493"/>
    </location>
</feature>
<feature type="region of interest" description="Disordered" evidence="2">
    <location>
        <begin position="137"/>
        <end position="179"/>
    </location>
</feature>
<proteinExistence type="predicted"/>
<feature type="region of interest" description="Disordered" evidence="2">
    <location>
        <begin position="219"/>
        <end position="282"/>
    </location>
</feature>
<dbReference type="EMBL" id="NJET01000017">
    <property type="protein sequence ID" value="PHH65534.1"/>
    <property type="molecule type" value="Genomic_DNA"/>
</dbReference>
<feature type="region of interest" description="Disordered" evidence="2">
    <location>
        <begin position="462"/>
        <end position="621"/>
    </location>
</feature>
<feature type="compositionally biased region" description="Pro residues" evidence="2">
    <location>
        <begin position="468"/>
        <end position="482"/>
    </location>
</feature>
<evidence type="ECO:0000313" key="4">
    <source>
        <dbReference type="Proteomes" id="UP000226192"/>
    </source>
</evidence>
<feature type="region of interest" description="Disordered" evidence="2">
    <location>
        <begin position="398"/>
        <end position="423"/>
    </location>
</feature>
<evidence type="ECO:0000256" key="1">
    <source>
        <dbReference type="SAM" id="Coils"/>
    </source>
</evidence>
<feature type="compositionally biased region" description="Basic and acidic residues" evidence="2">
    <location>
        <begin position="228"/>
        <end position="248"/>
    </location>
</feature>
<evidence type="ECO:0000313" key="3">
    <source>
        <dbReference type="EMBL" id="PHH65534.1"/>
    </source>
</evidence>
<dbReference type="PANTHER" id="PTHR42023:SF1">
    <property type="entry name" value="BHLH DOMAIN-CONTAINING PROTEIN"/>
    <property type="match status" value="1"/>
</dbReference>
<dbReference type="OrthoDB" id="4507572at2759"/>
<dbReference type="PANTHER" id="PTHR42023">
    <property type="entry name" value="BHLH DOMAIN-CONTAINING PROTEIN"/>
    <property type="match status" value="1"/>
</dbReference>
<feature type="compositionally biased region" description="Acidic residues" evidence="2">
    <location>
        <begin position="165"/>
        <end position="174"/>
    </location>
</feature>
<feature type="compositionally biased region" description="Basic and acidic residues" evidence="2">
    <location>
        <begin position="585"/>
        <end position="597"/>
    </location>
</feature>
<keyword evidence="1" id="KW-0175">Coiled coil</keyword>
<feature type="region of interest" description="Disordered" evidence="2">
    <location>
        <begin position="321"/>
        <end position="352"/>
    </location>
</feature>